<dbReference type="NCBIfam" id="NF037970">
    <property type="entry name" value="vanZ_1"/>
    <property type="match status" value="1"/>
</dbReference>
<evidence type="ECO:0000256" key="1">
    <source>
        <dbReference type="SAM" id="Phobius"/>
    </source>
</evidence>
<feature type="transmembrane region" description="Helical" evidence="1">
    <location>
        <begin position="49"/>
        <end position="68"/>
    </location>
</feature>
<dbReference type="Proteomes" id="UP000289856">
    <property type="component" value="Chromosome"/>
</dbReference>
<dbReference type="EMBL" id="AP019400">
    <property type="protein sequence ID" value="BBI32102.1"/>
    <property type="molecule type" value="Genomic_DNA"/>
</dbReference>
<protein>
    <recommendedName>
        <fullName evidence="2">VanZ-like domain-containing protein</fullName>
    </recommendedName>
</protein>
<sequence length="147" mass="16167">MPFLHKVAPKEVIAGYLPDMTIHYNGATIVARQDPYRFVEFLFRKGSHLGVYMVLAAAAAYAFMAIPALRVKGWAVPSAVVGFTLLVSILDERLQSASGMRTPAIQDVIIDLVGATGGLLIATGTKRWWVNRKGRRENKEQPRGKEG</sequence>
<accession>A0A3T1D1W0</accession>
<reference evidence="3 4" key="1">
    <citation type="submission" date="2019-01" db="EMBL/GenBank/DDBJ databases">
        <title>Complete genome sequence of Cohnella hallensis HS21 isolated from Korean fir (Abies koreana) rhizospheric soil.</title>
        <authorList>
            <person name="Jiang L."/>
            <person name="Kang S.W."/>
            <person name="Kim S."/>
            <person name="Jung J."/>
            <person name="Kim C.Y."/>
            <person name="Kim D.H."/>
            <person name="Kim S.W."/>
            <person name="Lee J."/>
        </authorList>
    </citation>
    <scope>NUCLEOTIDE SEQUENCE [LARGE SCALE GENOMIC DNA]</scope>
    <source>
        <strain evidence="3 4">HS21</strain>
    </source>
</reference>
<proteinExistence type="predicted"/>
<dbReference type="AlphaFoldDB" id="A0A3T1D1W0"/>
<keyword evidence="4" id="KW-1185">Reference proteome</keyword>
<evidence type="ECO:0000259" key="2">
    <source>
        <dbReference type="Pfam" id="PF04892"/>
    </source>
</evidence>
<keyword evidence="1" id="KW-1133">Transmembrane helix</keyword>
<dbReference type="InterPro" id="IPR006976">
    <property type="entry name" value="VanZ-like"/>
</dbReference>
<keyword evidence="1" id="KW-0812">Transmembrane</keyword>
<gene>
    <name evidence="3" type="ORF">KCTCHS21_15010</name>
</gene>
<feature type="domain" description="VanZ-like" evidence="2">
    <location>
        <begin position="43"/>
        <end position="122"/>
    </location>
</feature>
<evidence type="ECO:0000313" key="4">
    <source>
        <dbReference type="Proteomes" id="UP000289856"/>
    </source>
</evidence>
<evidence type="ECO:0000313" key="3">
    <source>
        <dbReference type="EMBL" id="BBI32102.1"/>
    </source>
</evidence>
<keyword evidence="1" id="KW-0472">Membrane</keyword>
<name>A0A3T1D1W0_9BACL</name>
<dbReference type="KEGG" id="cohn:KCTCHS21_15010"/>
<dbReference type="Pfam" id="PF04892">
    <property type="entry name" value="VanZ"/>
    <property type="match status" value="1"/>
</dbReference>
<organism evidence="3 4">
    <name type="scientific">Cohnella abietis</name>
    <dbReference type="NCBI Taxonomy" id="2507935"/>
    <lineage>
        <taxon>Bacteria</taxon>
        <taxon>Bacillati</taxon>
        <taxon>Bacillota</taxon>
        <taxon>Bacilli</taxon>
        <taxon>Bacillales</taxon>
        <taxon>Paenibacillaceae</taxon>
        <taxon>Cohnella</taxon>
    </lineage>
</organism>